<evidence type="ECO:0000259" key="1">
    <source>
        <dbReference type="Pfam" id="PF01037"/>
    </source>
</evidence>
<dbReference type="InterPro" id="IPR019887">
    <property type="entry name" value="Tscrpt_reg_AsnC/Lrp_C"/>
</dbReference>
<dbReference type="AlphaFoldDB" id="A0A0F9MXR2"/>
<sequence>MTICFVLIVCQAGFVEKVVKGLEKIEGVQESYAVTGGIDIITKVEGTDVETIAKIILAKIHSLEGVTRTETHIVVSL</sequence>
<proteinExistence type="predicted"/>
<gene>
    <name evidence="2" type="ORF">LCGC14_1099520</name>
</gene>
<dbReference type="Pfam" id="PF01037">
    <property type="entry name" value="AsnC_trans_reg"/>
    <property type="match status" value="1"/>
</dbReference>
<dbReference type="SUPFAM" id="SSF54909">
    <property type="entry name" value="Dimeric alpha+beta barrel"/>
    <property type="match status" value="1"/>
</dbReference>
<evidence type="ECO:0000313" key="2">
    <source>
        <dbReference type="EMBL" id="KKN04227.1"/>
    </source>
</evidence>
<reference evidence="2" key="1">
    <citation type="journal article" date="2015" name="Nature">
        <title>Complex archaea that bridge the gap between prokaryotes and eukaryotes.</title>
        <authorList>
            <person name="Spang A."/>
            <person name="Saw J.H."/>
            <person name="Jorgensen S.L."/>
            <person name="Zaremba-Niedzwiedzka K."/>
            <person name="Martijn J."/>
            <person name="Lind A.E."/>
            <person name="van Eijk R."/>
            <person name="Schleper C."/>
            <person name="Guy L."/>
            <person name="Ettema T.J."/>
        </authorList>
    </citation>
    <scope>NUCLEOTIDE SEQUENCE</scope>
</reference>
<accession>A0A0F9MXR2</accession>
<name>A0A0F9MXR2_9ZZZZ</name>
<dbReference type="InterPro" id="IPR011008">
    <property type="entry name" value="Dimeric_a/b-barrel"/>
</dbReference>
<dbReference type="Gene3D" id="3.30.70.920">
    <property type="match status" value="1"/>
</dbReference>
<organism evidence="2">
    <name type="scientific">marine sediment metagenome</name>
    <dbReference type="NCBI Taxonomy" id="412755"/>
    <lineage>
        <taxon>unclassified sequences</taxon>
        <taxon>metagenomes</taxon>
        <taxon>ecological metagenomes</taxon>
    </lineage>
</organism>
<protein>
    <recommendedName>
        <fullName evidence="1">Transcription regulator AsnC/Lrp ligand binding domain-containing protein</fullName>
    </recommendedName>
</protein>
<feature type="domain" description="Transcription regulator AsnC/Lrp ligand binding" evidence="1">
    <location>
        <begin position="8"/>
        <end position="76"/>
    </location>
</feature>
<comment type="caution">
    <text evidence="2">The sequence shown here is derived from an EMBL/GenBank/DDBJ whole genome shotgun (WGS) entry which is preliminary data.</text>
</comment>
<dbReference type="EMBL" id="LAZR01004942">
    <property type="protein sequence ID" value="KKN04227.1"/>
    <property type="molecule type" value="Genomic_DNA"/>
</dbReference>